<organism evidence="7">
    <name type="scientific">Serratia marcescens SM39</name>
    <dbReference type="NCBI Taxonomy" id="1334564"/>
    <lineage>
        <taxon>Bacteria</taxon>
        <taxon>Pseudomonadati</taxon>
        <taxon>Pseudomonadota</taxon>
        <taxon>Gammaproteobacteria</taxon>
        <taxon>Enterobacterales</taxon>
        <taxon>Yersiniaceae</taxon>
        <taxon>Serratia</taxon>
    </lineage>
</organism>
<dbReference type="PANTHER" id="PTHR33420">
    <property type="entry name" value="FIMBRIAL SUBUNIT ELFA-RELATED"/>
    <property type="match status" value="1"/>
</dbReference>
<dbReference type="InterPro" id="IPR008966">
    <property type="entry name" value="Adhesion_dom_sf"/>
</dbReference>
<dbReference type="Pfam" id="PF00419">
    <property type="entry name" value="Fimbrial"/>
    <property type="match status" value="1"/>
</dbReference>
<dbReference type="SUPFAM" id="SSF49401">
    <property type="entry name" value="Bacterial adhesins"/>
    <property type="match status" value="1"/>
</dbReference>
<gene>
    <name evidence="7" type="ORF">SM39_3033</name>
</gene>
<feature type="transmembrane region" description="Helical" evidence="5">
    <location>
        <begin position="12"/>
        <end position="28"/>
    </location>
</feature>
<dbReference type="GO" id="GO:0009289">
    <property type="term" value="C:pilus"/>
    <property type="evidence" value="ECO:0007669"/>
    <property type="project" value="UniProtKB-SubCell"/>
</dbReference>
<comment type="subcellular location">
    <subcellularLocation>
        <location evidence="1">Fimbrium</location>
    </subcellularLocation>
</comment>
<dbReference type="Gene3D" id="2.60.40.1090">
    <property type="entry name" value="Fimbrial-type adhesion domain"/>
    <property type="match status" value="1"/>
</dbReference>
<proteinExistence type="inferred from homology"/>
<keyword evidence="5" id="KW-1133">Transmembrane helix</keyword>
<protein>
    <submittedName>
        <fullName evidence="7">Fimbrial protein</fullName>
    </submittedName>
</protein>
<comment type="similarity">
    <text evidence="2">Belongs to the fimbrial protein family.</text>
</comment>
<dbReference type="KEGG" id="smar:SM39_3033"/>
<evidence type="ECO:0000256" key="4">
    <source>
        <dbReference type="ARBA" id="ARBA00023263"/>
    </source>
</evidence>
<dbReference type="InterPro" id="IPR036937">
    <property type="entry name" value="Adhesion_dom_fimbrial_sf"/>
</dbReference>
<evidence type="ECO:0000256" key="5">
    <source>
        <dbReference type="SAM" id="Phobius"/>
    </source>
</evidence>
<keyword evidence="3" id="KW-0732">Signal</keyword>
<name>A0AAT9E767_SERMA</name>
<evidence type="ECO:0000259" key="6">
    <source>
        <dbReference type="Pfam" id="PF00419"/>
    </source>
</evidence>
<evidence type="ECO:0000256" key="2">
    <source>
        <dbReference type="ARBA" id="ARBA00006671"/>
    </source>
</evidence>
<keyword evidence="4" id="KW-0281">Fimbrium</keyword>
<dbReference type="AlphaFoldDB" id="A0AAT9E767"/>
<feature type="domain" description="Fimbrial-type adhesion" evidence="6">
    <location>
        <begin position="197"/>
        <end position="328"/>
    </location>
</feature>
<reference evidence="7" key="1">
    <citation type="journal article" date="2014" name="Genome Biol. Evol.">
        <title>Genome evolution and plasticity of Serratia marcescens, an important multidrug-resistant nosocomial pathogen.</title>
        <authorList>
            <person name="Iguchi A."/>
            <person name="Nagaya Y."/>
            <person name="Pradel E."/>
            <person name="Ooka T."/>
            <person name="Ogura Y."/>
            <person name="Katsura K."/>
            <person name="Kurokawa K."/>
            <person name="Oshima K."/>
            <person name="Hattori M."/>
            <person name="Parkhill J."/>
            <person name="Sebaihia M."/>
            <person name="Coulthurst S.J."/>
            <person name="Gotoh N."/>
            <person name="Thomson N.R."/>
            <person name="Ewbank J.J."/>
            <person name="Hayashi T."/>
        </authorList>
    </citation>
    <scope>NUCLEOTIDE SEQUENCE</scope>
    <source>
        <strain evidence="7">SM39</strain>
    </source>
</reference>
<evidence type="ECO:0000313" key="7">
    <source>
        <dbReference type="EMBL" id="BAO35008.1"/>
    </source>
</evidence>
<dbReference type="InterPro" id="IPR050263">
    <property type="entry name" value="Bact_Fimbrial_Adh_Pro"/>
</dbReference>
<evidence type="ECO:0000256" key="1">
    <source>
        <dbReference type="ARBA" id="ARBA00004561"/>
    </source>
</evidence>
<dbReference type="GO" id="GO:0043709">
    <property type="term" value="P:cell adhesion involved in single-species biofilm formation"/>
    <property type="evidence" value="ECO:0007669"/>
    <property type="project" value="TreeGrafter"/>
</dbReference>
<dbReference type="Gene3D" id="2.60.40.3310">
    <property type="match status" value="1"/>
</dbReference>
<dbReference type="InterPro" id="IPR000259">
    <property type="entry name" value="Adhesion_dom_fimbrial"/>
</dbReference>
<evidence type="ECO:0000256" key="3">
    <source>
        <dbReference type="ARBA" id="ARBA00022729"/>
    </source>
</evidence>
<sequence length="329" mass="35734">MIGRKSLDKAKIILHGIISLALVFLYSAKTYAGDEDCRAMYHIPPYISQSPIVVPADASNGAVLGQGELDFSVKVLSNGEAIFGYGHFVVQPFTYLTSTGFKHNGIPVYKTSWEGIGIAMSLNNHAGIPEFSGPNPTPPYYILSANFKYYLVKIGDIKPGVMPQFEPFLMNYACLRIAGRAFRLGHPKFPATNVSVEGCRLTTPIKYVHLGEVNRKEFSGIGSTAGETPFDITLECNSDAKVDLEIRGQTVSGNSQVLAINHTDEAAKGVGLQILRNGVPFDLGNKINVLDTTLLGQNSLSFLARFYQTEANITPGDVSAIAQFTVSYR</sequence>
<dbReference type="PANTHER" id="PTHR33420:SF3">
    <property type="entry name" value="FIMBRIAL SUBUNIT ELFA"/>
    <property type="match status" value="1"/>
</dbReference>
<accession>A0AAT9E767</accession>
<keyword evidence="5" id="KW-0472">Membrane</keyword>
<keyword evidence="5" id="KW-0812">Transmembrane</keyword>
<dbReference type="EMBL" id="AP013063">
    <property type="protein sequence ID" value="BAO35008.1"/>
    <property type="molecule type" value="Genomic_DNA"/>
</dbReference>